<proteinExistence type="predicted"/>
<keyword evidence="2" id="KW-1185">Reference proteome</keyword>
<gene>
    <name evidence="1" type="ORF">SLEP1_g28172</name>
</gene>
<evidence type="ECO:0000313" key="1">
    <source>
        <dbReference type="EMBL" id="GKV17703.1"/>
    </source>
</evidence>
<comment type="caution">
    <text evidence="1">The sequence shown here is derived from an EMBL/GenBank/DDBJ whole genome shotgun (WGS) entry which is preliminary data.</text>
</comment>
<sequence>MKDTRYSTAMPQIVKTVKMLVKFHPLLTVANLICQVILLQDWIEEEVSNQWKALKLYCQSKMRSLSDSITEKMENLSKALQMHLNHETEKGQPKIKLIGRLALFSASFLLLDTEWYYDHEQTLD</sequence>
<dbReference type="EMBL" id="BPVZ01000048">
    <property type="protein sequence ID" value="GKV17703.1"/>
    <property type="molecule type" value="Genomic_DNA"/>
</dbReference>
<evidence type="ECO:0000313" key="2">
    <source>
        <dbReference type="Proteomes" id="UP001054252"/>
    </source>
</evidence>
<protein>
    <submittedName>
        <fullName evidence="1">Uncharacterized protein</fullName>
    </submittedName>
</protein>
<organism evidence="1 2">
    <name type="scientific">Rubroshorea leprosula</name>
    <dbReference type="NCBI Taxonomy" id="152421"/>
    <lineage>
        <taxon>Eukaryota</taxon>
        <taxon>Viridiplantae</taxon>
        <taxon>Streptophyta</taxon>
        <taxon>Embryophyta</taxon>
        <taxon>Tracheophyta</taxon>
        <taxon>Spermatophyta</taxon>
        <taxon>Magnoliopsida</taxon>
        <taxon>eudicotyledons</taxon>
        <taxon>Gunneridae</taxon>
        <taxon>Pentapetalae</taxon>
        <taxon>rosids</taxon>
        <taxon>malvids</taxon>
        <taxon>Malvales</taxon>
        <taxon>Dipterocarpaceae</taxon>
        <taxon>Rubroshorea</taxon>
    </lineage>
</organism>
<name>A0AAV5K2I3_9ROSI</name>
<dbReference type="AlphaFoldDB" id="A0AAV5K2I3"/>
<dbReference type="Proteomes" id="UP001054252">
    <property type="component" value="Unassembled WGS sequence"/>
</dbReference>
<reference evidence="1 2" key="1">
    <citation type="journal article" date="2021" name="Commun. Biol.">
        <title>The genome of Shorea leprosula (Dipterocarpaceae) highlights the ecological relevance of drought in aseasonal tropical rainforests.</title>
        <authorList>
            <person name="Ng K.K.S."/>
            <person name="Kobayashi M.J."/>
            <person name="Fawcett J.A."/>
            <person name="Hatakeyama M."/>
            <person name="Paape T."/>
            <person name="Ng C.H."/>
            <person name="Ang C.C."/>
            <person name="Tnah L.H."/>
            <person name="Lee C.T."/>
            <person name="Nishiyama T."/>
            <person name="Sese J."/>
            <person name="O'Brien M.J."/>
            <person name="Copetti D."/>
            <person name="Mohd Noor M.I."/>
            <person name="Ong R.C."/>
            <person name="Putra M."/>
            <person name="Sireger I.Z."/>
            <person name="Indrioko S."/>
            <person name="Kosugi Y."/>
            <person name="Izuno A."/>
            <person name="Isagi Y."/>
            <person name="Lee S.L."/>
            <person name="Shimizu K.K."/>
        </authorList>
    </citation>
    <scope>NUCLEOTIDE SEQUENCE [LARGE SCALE GENOMIC DNA]</scope>
    <source>
        <strain evidence="1">214</strain>
    </source>
</reference>
<accession>A0AAV5K2I3</accession>